<sequence length="175" mass="21185">MNKRKRFEELFLTYYSPLVEYAYQYVNEDDAQELVQDLMMHMWEEYERLIITTSLKSYLFVSVKNRCLNAIRNQKYRQRVRAKLYDYLSENQLDDPDFYMVNELGEKIDRAIRELPPNYRTTFEMSRLEGMSNAQIAEALEISIKTVEYRISQSLKILRIKLKDYLPVLSFLFLR</sequence>
<comment type="caution">
    <text evidence="7">The sequence shown here is derived from an EMBL/GenBank/DDBJ whole genome shotgun (WGS) entry which is preliminary data.</text>
</comment>
<dbReference type="InterPro" id="IPR036388">
    <property type="entry name" value="WH-like_DNA-bd_sf"/>
</dbReference>
<dbReference type="SUPFAM" id="SSF88659">
    <property type="entry name" value="Sigma3 and sigma4 domains of RNA polymerase sigma factors"/>
    <property type="match status" value="1"/>
</dbReference>
<dbReference type="Pfam" id="PF04542">
    <property type="entry name" value="Sigma70_r2"/>
    <property type="match status" value="1"/>
</dbReference>
<evidence type="ECO:0000256" key="1">
    <source>
        <dbReference type="ARBA" id="ARBA00010641"/>
    </source>
</evidence>
<dbReference type="AlphaFoldDB" id="A0A4U0H5T3"/>
<evidence type="ECO:0000259" key="6">
    <source>
        <dbReference type="Pfam" id="PF08281"/>
    </source>
</evidence>
<dbReference type="PANTHER" id="PTHR43133:SF46">
    <property type="entry name" value="RNA POLYMERASE SIGMA-70 FACTOR ECF SUBFAMILY"/>
    <property type="match status" value="1"/>
</dbReference>
<dbReference type="InterPro" id="IPR007627">
    <property type="entry name" value="RNA_pol_sigma70_r2"/>
</dbReference>
<dbReference type="GO" id="GO:0016987">
    <property type="term" value="F:sigma factor activity"/>
    <property type="evidence" value="ECO:0007669"/>
    <property type="project" value="UniProtKB-KW"/>
</dbReference>
<reference evidence="7 8" key="1">
    <citation type="submission" date="2019-04" db="EMBL/GenBank/DDBJ databases">
        <title>Sphingobacterium olei sp. nov., isolated from oil-contaminated soil.</title>
        <authorList>
            <person name="Liu B."/>
        </authorList>
    </citation>
    <scope>NUCLEOTIDE SEQUENCE [LARGE SCALE GENOMIC DNA]</scope>
    <source>
        <strain evidence="7 8">Y3L14</strain>
    </source>
</reference>
<dbReference type="InterPro" id="IPR014284">
    <property type="entry name" value="RNA_pol_sigma-70_dom"/>
</dbReference>
<dbReference type="Gene3D" id="1.10.10.10">
    <property type="entry name" value="Winged helix-like DNA-binding domain superfamily/Winged helix DNA-binding domain"/>
    <property type="match status" value="1"/>
</dbReference>
<evidence type="ECO:0000313" key="8">
    <source>
        <dbReference type="Proteomes" id="UP000309872"/>
    </source>
</evidence>
<name>A0A4U0H5T3_9SPHI</name>
<accession>A0A4U0H5T3</accession>
<feature type="domain" description="RNA polymerase sigma-70 region 2" evidence="5">
    <location>
        <begin position="10"/>
        <end position="75"/>
    </location>
</feature>
<dbReference type="PANTHER" id="PTHR43133">
    <property type="entry name" value="RNA POLYMERASE ECF-TYPE SIGMA FACTO"/>
    <property type="match status" value="1"/>
</dbReference>
<dbReference type="InterPro" id="IPR013324">
    <property type="entry name" value="RNA_pol_sigma_r3/r4-like"/>
</dbReference>
<evidence type="ECO:0000256" key="3">
    <source>
        <dbReference type="ARBA" id="ARBA00023082"/>
    </source>
</evidence>
<keyword evidence="2" id="KW-0805">Transcription regulation</keyword>
<dbReference type="InterPro" id="IPR013249">
    <property type="entry name" value="RNA_pol_sigma70_r4_t2"/>
</dbReference>
<dbReference type="NCBIfam" id="TIGR02985">
    <property type="entry name" value="Sig70_bacteroi1"/>
    <property type="match status" value="1"/>
</dbReference>
<dbReference type="RefSeq" id="WP_136819923.1">
    <property type="nucleotide sequence ID" value="NZ_BMJX01000002.1"/>
</dbReference>
<evidence type="ECO:0000313" key="7">
    <source>
        <dbReference type="EMBL" id="TJY66574.1"/>
    </source>
</evidence>
<dbReference type="NCBIfam" id="TIGR02937">
    <property type="entry name" value="sigma70-ECF"/>
    <property type="match status" value="1"/>
</dbReference>
<keyword evidence="4" id="KW-0804">Transcription</keyword>
<evidence type="ECO:0000256" key="2">
    <source>
        <dbReference type="ARBA" id="ARBA00023015"/>
    </source>
</evidence>
<keyword evidence="3" id="KW-0731">Sigma factor</keyword>
<gene>
    <name evidence="7" type="ORF">FAZ19_06530</name>
</gene>
<dbReference type="SUPFAM" id="SSF88946">
    <property type="entry name" value="Sigma2 domain of RNA polymerase sigma factors"/>
    <property type="match status" value="1"/>
</dbReference>
<protein>
    <submittedName>
        <fullName evidence="7">RNA polymerase sigma-70 factor</fullName>
    </submittedName>
</protein>
<keyword evidence="8" id="KW-1185">Reference proteome</keyword>
<proteinExistence type="inferred from homology"/>
<dbReference type="GO" id="GO:0006352">
    <property type="term" value="P:DNA-templated transcription initiation"/>
    <property type="evidence" value="ECO:0007669"/>
    <property type="project" value="InterPro"/>
</dbReference>
<comment type="similarity">
    <text evidence="1">Belongs to the sigma-70 factor family. ECF subfamily.</text>
</comment>
<dbReference type="EMBL" id="SUKA01000002">
    <property type="protein sequence ID" value="TJY66574.1"/>
    <property type="molecule type" value="Genomic_DNA"/>
</dbReference>
<dbReference type="Gene3D" id="1.10.1740.10">
    <property type="match status" value="1"/>
</dbReference>
<dbReference type="GO" id="GO:0003677">
    <property type="term" value="F:DNA binding"/>
    <property type="evidence" value="ECO:0007669"/>
    <property type="project" value="InterPro"/>
</dbReference>
<organism evidence="7 8">
    <name type="scientific">Sphingobacterium alkalisoli</name>
    <dbReference type="NCBI Taxonomy" id="1874115"/>
    <lineage>
        <taxon>Bacteria</taxon>
        <taxon>Pseudomonadati</taxon>
        <taxon>Bacteroidota</taxon>
        <taxon>Sphingobacteriia</taxon>
        <taxon>Sphingobacteriales</taxon>
        <taxon>Sphingobacteriaceae</taxon>
        <taxon>Sphingobacterium</taxon>
    </lineage>
</organism>
<evidence type="ECO:0000256" key="4">
    <source>
        <dbReference type="ARBA" id="ARBA00023163"/>
    </source>
</evidence>
<feature type="domain" description="RNA polymerase sigma factor 70 region 4 type 2" evidence="6">
    <location>
        <begin position="106"/>
        <end position="157"/>
    </location>
</feature>
<dbReference type="OrthoDB" id="1027147at2"/>
<dbReference type="InterPro" id="IPR014327">
    <property type="entry name" value="RNA_pol_sigma70_bacteroid"/>
</dbReference>
<dbReference type="CDD" id="cd06171">
    <property type="entry name" value="Sigma70_r4"/>
    <property type="match status" value="1"/>
</dbReference>
<dbReference type="Proteomes" id="UP000309872">
    <property type="component" value="Unassembled WGS sequence"/>
</dbReference>
<dbReference type="InterPro" id="IPR039425">
    <property type="entry name" value="RNA_pol_sigma-70-like"/>
</dbReference>
<dbReference type="Pfam" id="PF08281">
    <property type="entry name" value="Sigma70_r4_2"/>
    <property type="match status" value="1"/>
</dbReference>
<dbReference type="InterPro" id="IPR013325">
    <property type="entry name" value="RNA_pol_sigma_r2"/>
</dbReference>
<evidence type="ECO:0000259" key="5">
    <source>
        <dbReference type="Pfam" id="PF04542"/>
    </source>
</evidence>